<dbReference type="GO" id="GO:0061723">
    <property type="term" value="P:glycophagy"/>
    <property type="evidence" value="ECO:0007669"/>
    <property type="project" value="TreeGrafter"/>
</dbReference>
<dbReference type="PANTHER" id="PTHR13190">
    <property type="entry name" value="AUTOPHAGY-RELATED 2, ISOFORM A"/>
    <property type="match status" value="1"/>
</dbReference>
<proteinExistence type="inferred from homology"/>
<dbReference type="GO" id="GO:0061908">
    <property type="term" value="C:phagophore"/>
    <property type="evidence" value="ECO:0007669"/>
    <property type="project" value="TreeGrafter"/>
</dbReference>
<keyword evidence="9" id="KW-0472">Membrane</keyword>
<dbReference type="GO" id="GO:0034045">
    <property type="term" value="C:phagophore assembly site membrane"/>
    <property type="evidence" value="ECO:0007669"/>
    <property type="project" value="UniProtKB-SubCell"/>
</dbReference>
<evidence type="ECO:0000256" key="10">
    <source>
        <dbReference type="ARBA" id="ARBA00024479"/>
    </source>
</evidence>
<evidence type="ECO:0000256" key="3">
    <source>
        <dbReference type="ARBA" id="ARBA00009714"/>
    </source>
</evidence>
<evidence type="ECO:0000256" key="4">
    <source>
        <dbReference type="ARBA" id="ARBA00018070"/>
    </source>
</evidence>
<reference evidence="12" key="1">
    <citation type="submission" date="2021-06" db="EMBL/GenBank/DDBJ databases">
        <title>Parelaphostrongylus tenuis whole genome reference sequence.</title>
        <authorList>
            <person name="Garwood T.J."/>
            <person name="Larsen P.A."/>
            <person name="Fountain-Jones N.M."/>
            <person name="Garbe J.R."/>
            <person name="Macchietto M.G."/>
            <person name="Kania S.A."/>
            <person name="Gerhold R.W."/>
            <person name="Richards J.E."/>
            <person name="Wolf T.M."/>
        </authorList>
    </citation>
    <scope>NUCLEOTIDE SEQUENCE</scope>
    <source>
        <strain evidence="12">MNPRO001-30</strain>
        <tissue evidence="12">Meninges</tissue>
    </source>
</reference>
<gene>
    <name evidence="12" type="ORF">KIN20_012826</name>
</gene>
<evidence type="ECO:0000256" key="6">
    <source>
        <dbReference type="ARBA" id="ARBA00022824"/>
    </source>
</evidence>
<evidence type="ECO:0000256" key="9">
    <source>
        <dbReference type="ARBA" id="ARBA00023136"/>
    </source>
</evidence>
<dbReference type="GO" id="GO:0006869">
    <property type="term" value="P:lipid transport"/>
    <property type="evidence" value="ECO:0007669"/>
    <property type="project" value="UniProtKB-KW"/>
</dbReference>
<protein>
    <recommendedName>
        <fullName evidence="4">Autophagy-related protein 2</fullName>
    </recommendedName>
</protein>
<keyword evidence="13" id="KW-1185">Reference proteome</keyword>
<dbReference type="GO" id="GO:0034727">
    <property type="term" value="P:piecemeal microautophagy of the nucleus"/>
    <property type="evidence" value="ECO:0007669"/>
    <property type="project" value="TreeGrafter"/>
</dbReference>
<comment type="catalytic activity">
    <reaction evidence="10">
        <text>a 1,2-diacyl-sn-glycero-3-phospho-L-serine(in) = a 1,2-diacyl-sn-glycero-3-phospho-L-serine(out)</text>
        <dbReference type="Rhea" id="RHEA:38663"/>
        <dbReference type="ChEBI" id="CHEBI:57262"/>
    </reaction>
</comment>
<evidence type="ECO:0000256" key="1">
    <source>
        <dbReference type="ARBA" id="ARBA00004406"/>
    </source>
</evidence>
<dbReference type="GO" id="GO:0000422">
    <property type="term" value="P:autophagy of mitochondrion"/>
    <property type="evidence" value="ECO:0007669"/>
    <property type="project" value="TreeGrafter"/>
</dbReference>
<evidence type="ECO:0000256" key="7">
    <source>
        <dbReference type="ARBA" id="ARBA00023006"/>
    </source>
</evidence>
<comment type="subcellular location">
    <subcellularLocation>
        <location evidence="1">Endoplasmic reticulum membrane</location>
        <topology evidence="1">Peripheral membrane protein</topology>
    </subcellularLocation>
    <subcellularLocation>
        <location evidence="2">Preautophagosomal structure membrane</location>
        <topology evidence="2">Peripheral membrane protein</topology>
    </subcellularLocation>
</comment>
<dbReference type="Proteomes" id="UP001196413">
    <property type="component" value="Unassembled WGS sequence"/>
</dbReference>
<evidence type="ECO:0000256" key="11">
    <source>
        <dbReference type="ARBA" id="ARBA00024615"/>
    </source>
</evidence>
<evidence type="ECO:0000256" key="5">
    <source>
        <dbReference type="ARBA" id="ARBA00022448"/>
    </source>
</evidence>
<comment type="catalytic activity">
    <reaction evidence="11">
        <text>a 1,2-diacyl-sn-glycero-3-phosphoethanolamine(in) = a 1,2-diacyl-sn-glycero-3-phosphoethanolamine(out)</text>
        <dbReference type="Rhea" id="RHEA:38895"/>
        <dbReference type="ChEBI" id="CHEBI:64612"/>
    </reaction>
</comment>
<sequence>MKVSDFNITDGLHTRWCRFIIQRYLGQFLEQNLTLDQLSVKLFAGELSINEVKINAHYVNELLTSLNVPLRLTDGFVGEITIEVPWRSITSDASKMKVKQLDLTFLSREGVKLDNKDLVSSMIGSVVESLVSSSELARSFYENEKGSCEEEFDTEAKDGVKAFTKVIDAIVSRFCLELEETTVRFENPPKFMSDMCTAIEIRIGKVLFVDEQMRNCQQEGRSTETITNQPQGMGSIANLNKFMDISGLEIFTDIFTEFDDQFSENNSSQIITSMYIRREKQKHRFPSNQESALSELSSSTLSSSTANFQSCYSNFNAGEIVNQPYRDEFKVTRVDSQRMLASNPIKFAEFVGESRVIFRIKNTDAVVDKRDNRVEVESIFTGLHCFILPSQIDILTRFFSSIALPQPEKLTDFGKKMENSDYDAMAKNIEEEAFQKAQVASQGMQGKWKKREDFHEFDSINLEDNRSGRRFSEACRDNYKTLKSETNRRESTVLSAKIGTVLICVPHVDMFSVEFVRNLSGGYNESIEHVLAESTAFFTKAAKVSLKHTGLHSTRMSLDHLYNKDHLRLVGTSILFHYQMEKSDTGEHMNAKLVFPNMDFIEYLMPESNPSDPENPYLPLLDFSNVESMDQEPQLKLVYNTSPSGSDESKVFVYIGKCRCDLDLSIVDRIPDLIEAQPFFDLPSFRRSRLGNEMRRDQLQLRDDLFTVPLVTDQSNKTMVVIKCQALDLNIRIPIADLRNPSGIRLAYRQRHVHSEYIGLHVSSVTVEVPAGGESMLFELFATEIYGTFYCVLLCPNVDKFLIYTISI</sequence>
<accession>A0AAD5MXG1</accession>
<keyword evidence="6" id="KW-0256">Endoplasmic reticulum</keyword>
<dbReference type="GO" id="GO:0032266">
    <property type="term" value="F:phosphatidylinositol-3-phosphate binding"/>
    <property type="evidence" value="ECO:0007669"/>
    <property type="project" value="TreeGrafter"/>
</dbReference>
<name>A0AAD5MXG1_PARTN</name>
<dbReference type="PANTHER" id="PTHR13190:SF1">
    <property type="entry name" value="AUTOPHAGY-RELATED 2, ISOFORM A"/>
    <property type="match status" value="1"/>
</dbReference>
<dbReference type="GO" id="GO:0000045">
    <property type="term" value="P:autophagosome assembly"/>
    <property type="evidence" value="ECO:0007669"/>
    <property type="project" value="TreeGrafter"/>
</dbReference>
<keyword evidence="8" id="KW-0445">Lipid transport</keyword>
<dbReference type="EMBL" id="JAHQIW010002477">
    <property type="protein sequence ID" value="KAJ1355429.1"/>
    <property type="molecule type" value="Genomic_DNA"/>
</dbReference>
<keyword evidence="7" id="KW-0072">Autophagy</keyword>
<dbReference type="GO" id="GO:0005789">
    <property type="term" value="C:endoplasmic reticulum membrane"/>
    <property type="evidence" value="ECO:0007669"/>
    <property type="project" value="UniProtKB-SubCell"/>
</dbReference>
<comment type="similarity">
    <text evidence="3">Belongs to the ATG2 family.</text>
</comment>
<evidence type="ECO:0000256" key="8">
    <source>
        <dbReference type="ARBA" id="ARBA00023055"/>
    </source>
</evidence>
<keyword evidence="5" id="KW-0813">Transport</keyword>
<evidence type="ECO:0000313" key="12">
    <source>
        <dbReference type="EMBL" id="KAJ1355429.1"/>
    </source>
</evidence>
<dbReference type="InterPro" id="IPR026849">
    <property type="entry name" value="ATG2"/>
</dbReference>
<dbReference type="GO" id="GO:0043495">
    <property type="term" value="F:protein-membrane adaptor activity"/>
    <property type="evidence" value="ECO:0007669"/>
    <property type="project" value="TreeGrafter"/>
</dbReference>
<organism evidence="12 13">
    <name type="scientific">Parelaphostrongylus tenuis</name>
    <name type="common">Meningeal worm</name>
    <dbReference type="NCBI Taxonomy" id="148309"/>
    <lineage>
        <taxon>Eukaryota</taxon>
        <taxon>Metazoa</taxon>
        <taxon>Ecdysozoa</taxon>
        <taxon>Nematoda</taxon>
        <taxon>Chromadorea</taxon>
        <taxon>Rhabditida</taxon>
        <taxon>Rhabditina</taxon>
        <taxon>Rhabditomorpha</taxon>
        <taxon>Strongyloidea</taxon>
        <taxon>Metastrongylidae</taxon>
        <taxon>Parelaphostrongylus</taxon>
    </lineage>
</organism>
<dbReference type="GO" id="GO:0061709">
    <property type="term" value="P:reticulophagy"/>
    <property type="evidence" value="ECO:0007669"/>
    <property type="project" value="TreeGrafter"/>
</dbReference>
<comment type="caution">
    <text evidence="12">The sequence shown here is derived from an EMBL/GenBank/DDBJ whole genome shotgun (WGS) entry which is preliminary data.</text>
</comment>
<evidence type="ECO:0000313" key="13">
    <source>
        <dbReference type="Proteomes" id="UP001196413"/>
    </source>
</evidence>
<dbReference type="AlphaFoldDB" id="A0AAD5MXG1"/>
<evidence type="ECO:0000256" key="2">
    <source>
        <dbReference type="ARBA" id="ARBA00004623"/>
    </source>
</evidence>